<keyword evidence="2" id="KW-1185">Reference proteome</keyword>
<organism evidence="1 2">
    <name type="scientific">Agaricus bisporus var. burnettii (strain JB137-S8 / ATCC MYA-4627 / FGSC 10392)</name>
    <name type="common">White button mushroom</name>
    <dbReference type="NCBI Taxonomy" id="597362"/>
    <lineage>
        <taxon>Eukaryota</taxon>
        <taxon>Fungi</taxon>
        <taxon>Dikarya</taxon>
        <taxon>Basidiomycota</taxon>
        <taxon>Agaricomycotina</taxon>
        <taxon>Agaricomycetes</taxon>
        <taxon>Agaricomycetidae</taxon>
        <taxon>Agaricales</taxon>
        <taxon>Agaricineae</taxon>
        <taxon>Agaricaceae</taxon>
        <taxon>Agaricus</taxon>
    </lineage>
</organism>
<dbReference type="KEGG" id="abp:AGABI1DRAFT96246"/>
<dbReference type="InParanoid" id="K5WE31"/>
<feature type="non-terminal residue" evidence="1">
    <location>
        <position position="1"/>
    </location>
</feature>
<accession>K5WE31</accession>
<dbReference type="Proteomes" id="UP000008493">
    <property type="component" value="Unassembled WGS sequence"/>
</dbReference>
<gene>
    <name evidence="1" type="ORF">AGABI1DRAFT_96246</name>
</gene>
<dbReference type="GeneID" id="18832854"/>
<name>K5WE31_AGABU</name>
<reference evidence="2" key="1">
    <citation type="journal article" date="2012" name="Proc. Natl. Acad. Sci. U.S.A.">
        <title>Genome sequence of the button mushroom Agaricus bisporus reveals mechanisms governing adaptation to a humic-rich ecological niche.</title>
        <authorList>
            <person name="Morin E."/>
            <person name="Kohler A."/>
            <person name="Baker A.R."/>
            <person name="Foulongne-Oriol M."/>
            <person name="Lombard V."/>
            <person name="Nagy L.G."/>
            <person name="Ohm R.A."/>
            <person name="Patyshakuliyeva A."/>
            <person name="Brun A."/>
            <person name="Aerts A.L."/>
            <person name="Bailey A.M."/>
            <person name="Billette C."/>
            <person name="Coutinho P.M."/>
            <person name="Deakin G."/>
            <person name="Doddapaneni H."/>
            <person name="Floudas D."/>
            <person name="Grimwood J."/>
            <person name="Hilden K."/>
            <person name="Kuees U."/>
            <person name="LaButti K.M."/>
            <person name="Lapidus A."/>
            <person name="Lindquist E.A."/>
            <person name="Lucas S.M."/>
            <person name="Murat C."/>
            <person name="Riley R.W."/>
            <person name="Salamov A.A."/>
            <person name="Schmutz J."/>
            <person name="Subramanian V."/>
            <person name="Woesten H.A.B."/>
            <person name="Xu J."/>
            <person name="Eastwood D.C."/>
            <person name="Foster G.D."/>
            <person name="Sonnenberg A.S."/>
            <person name="Cullen D."/>
            <person name="de Vries R.P."/>
            <person name="Lundell T."/>
            <person name="Hibbett D.S."/>
            <person name="Henrissat B."/>
            <person name="Burton K.S."/>
            <person name="Kerrigan R.W."/>
            <person name="Challen M.P."/>
            <person name="Grigoriev I.V."/>
            <person name="Martin F."/>
        </authorList>
    </citation>
    <scope>NUCLEOTIDE SEQUENCE [LARGE SCALE GENOMIC DNA]</scope>
    <source>
        <strain evidence="2">JB137-S8 / ATCC MYA-4627 / FGSC 10392</strain>
    </source>
</reference>
<proteinExistence type="predicted"/>
<evidence type="ECO:0000313" key="2">
    <source>
        <dbReference type="Proteomes" id="UP000008493"/>
    </source>
</evidence>
<dbReference type="AlphaFoldDB" id="K5WE31"/>
<evidence type="ECO:0000313" key="1">
    <source>
        <dbReference type="EMBL" id="EKM73516.1"/>
    </source>
</evidence>
<dbReference type="HOGENOM" id="CLU_2126847_0_0_1"/>
<dbReference type="EMBL" id="JH972579">
    <property type="protein sequence ID" value="EKM73516.1"/>
    <property type="molecule type" value="Genomic_DNA"/>
</dbReference>
<sequence length="114" mass="12816">YTQGTIILPLEKGGIVSILPGDSNDAIKAKFVEAKSRFGRFGFLDIVTPPEPERIDGILREWEVNRTQTENSTLQKERDVVARKNAETLDELDRTRKKLQAAEDALAKHGIHMT</sequence>
<protein>
    <submittedName>
        <fullName evidence="1">Uncharacterized protein</fullName>
    </submittedName>
</protein>
<dbReference type="RefSeq" id="XP_007335845.1">
    <property type="nucleotide sequence ID" value="XM_007335783.1"/>
</dbReference>